<comment type="pathway">
    <text evidence="2">Cell wall biogenesis; lipoteichoic acid biosynthesis.</text>
</comment>
<dbReference type="AlphaFoldDB" id="A0A173UL97"/>
<keyword evidence="3" id="KW-1003">Cell membrane</keyword>
<dbReference type="InterPro" id="IPR000917">
    <property type="entry name" value="Sulfatase_N"/>
</dbReference>
<dbReference type="RefSeq" id="WP_055290471.1">
    <property type="nucleotide sequence ID" value="NZ_CP173382.1"/>
</dbReference>
<keyword evidence="6 8" id="KW-0472">Membrane</keyword>
<dbReference type="PANTHER" id="PTHR47371">
    <property type="entry name" value="LIPOTEICHOIC ACID SYNTHASE"/>
    <property type="match status" value="1"/>
</dbReference>
<accession>A0A173UL97</accession>
<evidence type="ECO:0000256" key="8">
    <source>
        <dbReference type="SAM" id="Phobius"/>
    </source>
</evidence>
<keyword evidence="4 8" id="KW-0812">Transmembrane</keyword>
<evidence type="ECO:0000256" key="6">
    <source>
        <dbReference type="ARBA" id="ARBA00023136"/>
    </source>
</evidence>
<feature type="transmembrane region" description="Helical" evidence="8">
    <location>
        <begin position="86"/>
        <end position="105"/>
    </location>
</feature>
<keyword evidence="5 8" id="KW-1133">Transmembrane helix</keyword>
<dbReference type="PANTHER" id="PTHR47371:SF3">
    <property type="entry name" value="PHOSPHOGLYCEROL TRANSFERASE I"/>
    <property type="match status" value="1"/>
</dbReference>
<evidence type="ECO:0000256" key="3">
    <source>
        <dbReference type="ARBA" id="ARBA00022475"/>
    </source>
</evidence>
<protein>
    <submittedName>
        <fullName evidence="11">Phosphoglycerol transferase and related proteins, alkaline phosphatase superfamily</fullName>
    </submittedName>
</protein>
<feature type="compositionally biased region" description="Low complexity" evidence="7">
    <location>
        <begin position="740"/>
        <end position="749"/>
    </location>
</feature>
<feature type="transmembrane region" description="Helical" evidence="8">
    <location>
        <begin position="192"/>
        <end position="210"/>
    </location>
</feature>
<evidence type="ECO:0000256" key="5">
    <source>
        <dbReference type="ARBA" id="ARBA00022989"/>
    </source>
</evidence>
<feature type="region of interest" description="Disordered" evidence="7">
    <location>
        <begin position="719"/>
        <end position="749"/>
    </location>
</feature>
<name>A0A173UL97_EUBRA</name>
<keyword evidence="11" id="KW-0808">Transferase</keyword>
<dbReference type="GO" id="GO:0005886">
    <property type="term" value="C:plasma membrane"/>
    <property type="evidence" value="ECO:0007669"/>
    <property type="project" value="UniProtKB-SubCell"/>
</dbReference>
<dbReference type="Gene3D" id="3.40.720.10">
    <property type="entry name" value="Alkaline Phosphatase, subunit A"/>
    <property type="match status" value="1"/>
</dbReference>
<feature type="transmembrane region" description="Helical" evidence="8">
    <location>
        <begin position="159"/>
        <end position="180"/>
    </location>
</feature>
<dbReference type="EMBL" id="CYYA01000014">
    <property type="protein sequence ID" value="CUN14338.1"/>
    <property type="molecule type" value="Genomic_DNA"/>
</dbReference>
<dbReference type="CDD" id="cd16015">
    <property type="entry name" value="LTA_synthase"/>
    <property type="match status" value="1"/>
</dbReference>
<dbReference type="InterPro" id="IPR050448">
    <property type="entry name" value="OpgB/LTA_synthase_biosynth"/>
</dbReference>
<proteinExistence type="predicted"/>
<evidence type="ECO:0000256" key="4">
    <source>
        <dbReference type="ARBA" id="ARBA00022692"/>
    </source>
</evidence>
<evidence type="ECO:0000313" key="12">
    <source>
        <dbReference type="Proteomes" id="UP000095492"/>
    </source>
</evidence>
<comment type="subcellular location">
    <subcellularLocation>
        <location evidence="1">Cell membrane</location>
        <topology evidence="1">Multi-pass membrane protein</topology>
    </subcellularLocation>
</comment>
<dbReference type="STRING" id="39490.ERS852448_02060"/>
<evidence type="ECO:0000256" key="1">
    <source>
        <dbReference type="ARBA" id="ARBA00004651"/>
    </source>
</evidence>
<gene>
    <name evidence="11" type="ORF">ERS852448_02060</name>
</gene>
<dbReference type="Proteomes" id="UP000095492">
    <property type="component" value="Unassembled WGS sequence"/>
</dbReference>
<evidence type="ECO:0000256" key="2">
    <source>
        <dbReference type="ARBA" id="ARBA00004936"/>
    </source>
</evidence>
<evidence type="ECO:0000259" key="10">
    <source>
        <dbReference type="Pfam" id="PF01833"/>
    </source>
</evidence>
<feature type="domain" description="Sulfatase N-terminal" evidence="9">
    <location>
        <begin position="279"/>
        <end position="544"/>
    </location>
</feature>
<organism evidence="11 12">
    <name type="scientific">Eubacterium ramulus</name>
    <dbReference type="NCBI Taxonomy" id="39490"/>
    <lineage>
        <taxon>Bacteria</taxon>
        <taxon>Bacillati</taxon>
        <taxon>Bacillota</taxon>
        <taxon>Clostridia</taxon>
        <taxon>Eubacteriales</taxon>
        <taxon>Eubacteriaceae</taxon>
        <taxon>Eubacterium</taxon>
    </lineage>
</organism>
<feature type="transmembrane region" description="Helical" evidence="8">
    <location>
        <begin position="117"/>
        <end position="139"/>
    </location>
</feature>
<evidence type="ECO:0000259" key="9">
    <source>
        <dbReference type="Pfam" id="PF00884"/>
    </source>
</evidence>
<dbReference type="OrthoDB" id="243547at2"/>
<reference evidence="11 12" key="1">
    <citation type="submission" date="2015-09" db="EMBL/GenBank/DDBJ databases">
        <authorList>
            <consortium name="Pathogen Informatics"/>
        </authorList>
    </citation>
    <scope>NUCLEOTIDE SEQUENCE [LARGE SCALE GENOMIC DNA]</scope>
    <source>
        <strain evidence="11 12">2789STDY5608891</strain>
    </source>
</reference>
<dbReference type="SUPFAM" id="SSF53649">
    <property type="entry name" value="Alkaline phosphatase-like"/>
    <property type="match status" value="1"/>
</dbReference>
<feature type="domain" description="IPT/TIG" evidence="10">
    <location>
        <begin position="633"/>
        <end position="702"/>
    </location>
</feature>
<evidence type="ECO:0000256" key="7">
    <source>
        <dbReference type="SAM" id="MobiDB-lite"/>
    </source>
</evidence>
<dbReference type="GeneID" id="97389894"/>
<dbReference type="InterPro" id="IPR002909">
    <property type="entry name" value="IPT_dom"/>
</dbReference>
<dbReference type="InterPro" id="IPR017850">
    <property type="entry name" value="Alkaline_phosphatase_core_sf"/>
</dbReference>
<dbReference type="Pfam" id="PF00884">
    <property type="entry name" value="Sulfatase"/>
    <property type="match status" value="1"/>
</dbReference>
<sequence length="749" mass="83903">MKSFRKNGKEKPIIIGDNIKRKRHGFFRFLKNFKFPDLSDNPKVQFMNKFSLLFHGLLACILVFTIECVSRHSFTSAVSFCISSPLTFLYNALLIFATLLIVYLFKHRALVRIVISIFWMLLGVINGCVLASRVTPFNFADLKLIGDLLSMKNSKYLSAGQEIAVVILLIALATFLILFAFKGPKFKGRVHLFRNLGLLVLCVASIPFITKAAIHSDILSGYFGNLAQGYKDYGFVYSFSASVVDTGMSKPANYTEETIDTINDNVTTEPTTVDSSDMPNIIFMQLETFIDPYELNFLSYSEDPIPNFHKLMENYTSGYLTVPVVGAGTANTEFEVLTGMGIRFFGLGEYPYKTVLKNTTCESAADDLGNIGYATHALHNNGGNFYGRAKVFSQMGFDTFTSKELMNITEYNEIASWPTDNILIDETTKTLDSTPDQSDFLYTITVQSHGSYPDYKVFDNPEIQVTGGDTEAEHYQWEYYINELHEVDKFIGNLIDTLSKRNEKTIVVMYGDHLPTLGLEESDMNTGNLYDTTYVTWNNFGLEKQDKDVAAYQLMSYITDQLGIHEGTMFRYHQSEMNADVSADDASYITNWELLQYDLLYGNRYSYHGVDKYPASNLVMGVQDVVIDHTSMSADKTKLTIFGENFTPWSKVYVDGEKVSTEYISGNCLEISMANLSDGSELVVNQVGSSNTIFRSSNTVTFHAPADFDEHEADNVEVPDTSGDDMGVPVVIPPEEQTTDDAAATTTAQ</sequence>
<dbReference type="GO" id="GO:0016740">
    <property type="term" value="F:transferase activity"/>
    <property type="evidence" value="ECO:0007669"/>
    <property type="project" value="UniProtKB-KW"/>
</dbReference>
<dbReference type="Pfam" id="PF01833">
    <property type="entry name" value="TIG"/>
    <property type="match status" value="1"/>
</dbReference>
<feature type="transmembrane region" description="Helical" evidence="8">
    <location>
        <begin position="52"/>
        <end position="74"/>
    </location>
</feature>
<evidence type="ECO:0000313" key="11">
    <source>
        <dbReference type="EMBL" id="CUN14338.1"/>
    </source>
</evidence>